<accession>A0A382R7P5</accession>
<feature type="non-terminal residue" evidence="2">
    <location>
        <position position="1"/>
    </location>
</feature>
<sequence>IGWSWNDVFIPLQLFVILGIFFALLTVLIDIKQQKKSKK</sequence>
<reference evidence="2" key="1">
    <citation type="submission" date="2018-05" db="EMBL/GenBank/DDBJ databases">
        <authorList>
            <person name="Lanie J.A."/>
            <person name="Ng W.-L."/>
            <person name="Kazmierczak K.M."/>
            <person name="Andrzejewski T.M."/>
            <person name="Davidsen T.M."/>
            <person name="Wayne K.J."/>
            <person name="Tettelin H."/>
            <person name="Glass J.I."/>
            <person name="Rusch D."/>
            <person name="Podicherti R."/>
            <person name="Tsui H.-C.T."/>
            <person name="Winkler M.E."/>
        </authorList>
    </citation>
    <scope>NUCLEOTIDE SEQUENCE</scope>
</reference>
<keyword evidence="1" id="KW-0812">Transmembrane</keyword>
<keyword evidence="1" id="KW-0472">Membrane</keyword>
<dbReference type="AlphaFoldDB" id="A0A382R7P5"/>
<dbReference type="EMBL" id="UINC01119305">
    <property type="protein sequence ID" value="SVC93028.1"/>
    <property type="molecule type" value="Genomic_DNA"/>
</dbReference>
<name>A0A382R7P5_9ZZZZ</name>
<keyword evidence="1" id="KW-1133">Transmembrane helix</keyword>
<gene>
    <name evidence="2" type="ORF">METZ01_LOCUS345882</name>
</gene>
<protein>
    <submittedName>
        <fullName evidence="2">Uncharacterized protein</fullName>
    </submittedName>
</protein>
<proteinExistence type="predicted"/>
<evidence type="ECO:0000313" key="2">
    <source>
        <dbReference type="EMBL" id="SVC93028.1"/>
    </source>
</evidence>
<evidence type="ECO:0000256" key="1">
    <source>
        <dbReference type="SAM" id="Phobius"/>
    </source>
</evidence>
<feature type="transmembrane region" description="Helical" evidence="1">
    <location>
        <begin position="12"/>
        <end position="31"/>
    </location>
</feature>
<organism evidence="2">
    <name type="scientific">marine metagenome</name>
    <dbReference type="NCBI Taxonomy" id="408172"/>
    <lineage>
        <taxon>unclassified sequences</taxon>
        <taxon>metagenomes</taxon>
        <taxon>ecological metagenomes</taxon>
    </lineage>
</organism>